<evidence type="ECO:0000256" key="8">
    <source>
        <dbReference type="ARBA" id="ARBA00022842"/>
    </source>
</evidence>
<feature type="domain" description="Nudix hydrolase" evidence="19">
    <location>
        <begin position="1"/>
        <end position="126"/>
    </location>
</feature>
<gene>
    <name evidence="20" type="ORF">SAMN04488540_101367</name>
</gene>
<reference evidence="21" key="1">
    <citation type="submission" date="2016-10" db="EMBL/GenBank/DDBJ databases">
        <authorList>
            <person name="Varghese N."/>
            <person name="Submissions S."/>
        </authorList>
    </citation>
    <scope>NUCLEOTIDE SEQUENCE [LARGE SCALE GENOMIC DNA]</scope>
    <source>
        <strain evidence="21">DSM 23317</strain>
    </source>
</reference>
<dbReference type="PANTHER" id="PTHR47707">
    <property type="entry name" value="8-OXO-DGTP DIPHOSPHATASE"/>
    <property type="match status" value="1"/>
</dbReference>
<evidence type="ECO:0000256" key="15">
    <source>
        <dbReference type="ARBA" id="ARBA00041979"/>
    </source>
</evidence>
<dbReference type="CDD" id="cd03425">
    <property type="entry name" value="NUDIX_MutT_NudA_like"/>
    <property type="match status" value="1"/>
</dbReference>
<dbReference type="AlphaFoldDB" id="A0A1G8KGL2"/>
<dbReference type="InterPro" id="IPR015797">
    <property type="entry name" value="NUDIX_hydrolase-like_dom_sf"/>
</dbReference>
<keyword evidence="5 18" id="KW-0479">Metal-binding</keyword>
<evidence type="ECO:0000256" key="16">
    <source>
        <dbReference type="ARBA" id="ARBA00042798"/>
    </source>
</evidence>
<dbReference type="InterPro" id="IPR020476">
    <property type="entry name" value="Nudix_hydrolase"/>
</dbReference>
<keyword evidence="7" id="KW-0378">Hydrolase</keyword>
<keyword evidence="9" id="KW-0234">DNA repair</keyword>
<dbReference type="PRINTS" id="PR00502">
    <property type="entry name" value="NUDIXFAMILY"/>
</dbReference>
<evidence type="ECO:0000256" key="7">
    <source>
        <dbReference type="ARBA" id="ARBA00022801"/>
    </source>
</evidence>
<dbReference type="Gene3D" id="3.90.79.10">
    <property type="entry name" value="Nucleoside Triphosphate Pyrophosphohydrolase"/>
    <property type="match status" value="1"/>
</dbReference>
<keyword evidence="3" id="KW-0515">Mutator protein</keyword>
<dbReference type="RefSeq" id="WP_176819160.1">
    <property type="nucleotide sequence ID" value="NZ_FNEM01000001.1"/>
</dbReference>
<evidence type="ECO:0000313" key="21">
    <source>
        <dbReference type="Proteomes" id="UP000199527"/>
    </source>
</evidence>
<dbReference type="GO" id="GO:0006260">
    <property type="term" value="P:DNA replication"/>
    <property type="evidence" value="ECO:0007669"/>
    <property type="project" value="UniProtKB-KW"/>
</dbReference>
<dbReference type="SUPFAM" id="SSF55811">
    <property type="entry name" value="Nudix"/>
    <property type="match status" value="1"/>
</dbReference>
<evidence type="ECO:0000256" key="18">
    <source>
        <dbReference type="PIRSR" id="PIRSR603561-2"/>
    </source>
</evidence>
<dbReference type="InterPro" id="IPR000086">
    <property type="entry name" value="NUDIX_hydrolase_dom"/>
</dbReference>
<dbReference type="InterPro" id="IPR003561">
    <property type="entry name" value="Mutator_MutT"/>
</dbReference>
<feature type="binding site" evidence="17">
    <location>
        <begin position="34"/>
        <end position="37"/>
    </location>
    <ligand>
        <name>8-oxo-dGTP</name>
        <dbReference type="ChEBI" id="CHEBI:77896"/>
    </ligand>
</feature>
<evidence type="ECO:0000256" key="11">
    <source>
        <dbReference type="ARBA" id="ARBA00036904"/>
    </source>
</evidence>
<evidence type="ECO:0000256" key="13">
    <source>
        <dbReference type="ARBA" id="ARBA00040794"/>
    </source>
</evidence>
<comment type="similarity">
    <text evidence="2">Belongs to the Nudix hydrolase family.</text>
</comment>
<dbReference type="Proteomes" id="UP000199527">
    <property type="component" value="Unassembled WGS sequence"/>
</dbReference>
<dbReference type="GO" id="GO:0035539">
    <property type="term" value="F:8-oxo-7,8-dihydrodeoxyguanosine triphosphate pyrophosphatase activity"/>
    <property type="evidence" value="ECO:0007669"/>
    <property type="project" value="UniProtKB-EC"/>
</dbReference>
<dbReference type="NCBIfam" id="TIGR00586">
    <property type="entry name" value="mutt"/>
    <property type="match status" value="1"/>
</dbReference>
<evidence type="ECO:0000256" key="10">
    <source>
        <dbReference type="ARBA" id="ARBA00035861"/>
    </source>
</evidence>
<comment type="catalytic activity">
    <reaction evidence="10">
        <text>8-oxo-dGTP + H2O = 8-oxo-dGMP + diphosphate + H(+)</text>
        <dbReference type="Rhea" id="RHEA:31575"/>
        <dbReference type="ChEBI" id="CHEBI:15377"/>
        <dbReference type="ChEBI" id="CHEBI:15378"/>
        <dbReference type="ChEBI" id="CHEBI:33019"/>
        <dbReference type="ChEBI" id="CHEBI:63224"/>
        <dbReference type="ChEBI" id="CHEBI:77896"/>
        <dbReference type="EC" id="3.6.1.55"/>
    </reaction>
</comment>
<dbReference type="GO" id="GO:0044716">
    <property type="term" value="F:8-oxo-GDP phosphatase activity"/>
    <property type="evidence" value="ECO:0007669"/>
    <property type="project" value="TreeGrafter"/>
</dbReference>
<dbReference type="InterPro" id="IPR029119">
    <property type="entry name" value="MutY_C"/>
</dbReference>
<name>A0A1G8KGL2_9GAMM</name>
<feature type="binding site" evidence="18">
    <location>
        <position position="37"/>
    </location>
    <ligand>
        <name>Mg(2+)</name>
        <dbReference type="ChEBI" id="CHEBI:18420"/>
    </ligand>
</feature>
<dbReference type="EMBL" id="FNEM01000001">
    <property type="protein sequence ID" value="SDI42561.1"/>
    <property type="molecule type" value="Genomic_DNA"/>
</dbReference>
<dbReference type="EC" id="3.6.1.55" evidence="12"/>
<sequence>MEIQKIVIGLVANDRNQYLISLRQGKQHLAGKWEFPGGKLEAGETPLQGLNRELQEEVGLEVDDAELMERKVFAFSDRTLELHFFRVIRVRGQAVAREGQPLRWASVAELKQLPFPDANQSVIDRL</sequence>
<evidence type="ECO:0000256" key="17">
    <source>
        <dbReference type="PIRSR" id="PIRSR603561-1"/>
    </source>
</evidence>
<evidence type="ECO:0000256" key="6">
    <source>
        <dbReference type="ARBA" id="ARBA00022763"/>
    </source>
</evidence>
<proteinExistence type="inferred from homology"/>
<evidence type="ECO:0000256" key="1">
    <source>
        <dbReference type="ARBA" id="ARBA00001946"/>
    </source>
</evidence>
<feature type="binding site" evidence="17">
    <location>
        <position position="28"/>
    </location>
    <ligand>
        <name>8-oxo-dGTP</name>
        <dbReference type="ChEBI" id="CHEBI:77896"/>
    </ligand>
</feature>
<feature type="binding site" evidence="18">
    <location>
        <position position="57"/>
    </location>
    <ligand>
        <name>Mg(2+)</name>
        <dbReference type="ChEBI" id="CHEBI:18420"/>
    </ligand>
</feature>
<dbReference type="Pfam" id="PF14815">
    <property type="entry name" value="NUDIX_4"/>
    <property type="match status" value="1"/>
</dbReference>
<dbReference type="InterPro" id="IPR020084">
    <property type="entry name" value="NUDIX_hydrolase_CS"/>
</dbReference>
<comment type="cofactor">
    <cofactor evidence="1 18">
        <name>Mg(2+)</name>
        <dbReference type="ChEBI" id="CHEBI:18420"/>
    </cofactor>
</comment>
<evidence type="ECO:0000256" key="4">
    <source>
        <dbReference type="ARBA" id="ARBA00022705"/>
    </source>
</evidence>
<evidence type="ECO:0000256" key="12">
    <source>
        <dbReference type="ARBA" id="ARBA00038905"/>
    </source>
</evidence>
<keyword evidence="8 18" id="KW-0460">Magnesium</keyword>
<evidence type="ECO:0000256" key="2">
    <source>
        <dbReference type="ARBA" id="ARBA00005582"/>
    </source>
</evidence>
<feature type="binding site" evidence="17">
    <location>
        <position position="23"/>
    </location>
    <ligand>
        <name>8-oxo-dGTP</name>
        <dbReference type="ChEBI" id="CHEBI:77896"/>
    </ligand>
</feature>
<keyword evidence="6" id="KW-0227">DNA damage</keyword>
<evidence type="ECO:0000256" key="9">
    <source>
        <dbReference type="ARBA" id="ARBA00023204"/>
    </source>
</evidence>
<evidence type="ECO:0000256" key="5">
    <source>
        <dbReference type="ARBA" id="ARBA00022723"/>
    </source>
</evidence>
<dbReference type="GO" id="GO:0006281">
    <property type="term" value="P:DNA repair"/>
    <property type="evidence" value="ECO:0007669"/>
    <property type="project" value="UniProtKB-KW"/>
</dbReference>
<dbReference type="PROSITE" id="PS00893">
    <property type="entry name" value="NUDIX_BOX"/>
    <property type="match status" value="1"/>
</dbReference>
<dbReference type="GO" id="GO:0008413">
    <property type="term" value="F:8-oxo-7,8-dihydroguanosine triphosphate pyrophosphatase activity"/>
    <property type="evidence" value="ECO:0007669"/>
    <property type="project" value="InterPro"/>
</dbReference>
<protein>
    <recommendedName>
        <fullName evidence="13">8-oxo-dGTP diphosphatase</fullName>
        <ecNumber evidence="12">3.6.1.55</ecNumber>
    </recommendedName>
    <alternativeName>
        <fullName evidence="16">7,8-dihydro-8-oxoguanine-triphosphatase</fullName>
    </alternativeName>
    <alternativeName>
        <fullName evidence="15">Mutator protein MutT</fullName>
    </alternativeName>
    <alternativeName>
        <fullName evidence="14">dGTP pyrophosphohydrolase</fullName>
    </alternativeName>
</protein>
<evidence type="ECO:0000313" key="20">
    <source>
        <dbReference type="EMBL" id="SDI42561.1"/>
    </source>
</evidence>
<dbReference type="GO" id="GO:0046872">
    <property type="term" value="F:metal ion binding"/>
    <property type="evidence" value="ECO:0007669"/>
    <property type="project" value="UniProtKB-KW"/>
</dbReference>
<dbReference type="InterPro" id="IPR047127">
    <property type="entry name" value="MutT-like"/>
</dbReference>
<evidence type="ECO:0000256" key="14">
    <source>
        <dbReference type="ARBA" id="ARBA00041592"/>
    </source>
</evidence>
<dbReference type="GO" id="GO:0044715">
    <property type="term" value="F:8-oxo-dGDP phosphatase activity"/>
    <property type="evidence" value="ECO:0007669"/>
    <property type="project" value="TreeGrafter"/>
</dbReference>
<organism evidence="20 21">
    <name type="scientific">Ferrimonas sediminum</name>
    <dbReference type="NCBI Taxonomy" id="718193"/>
    <lineage>
        <taxon>Bacteria</taxon>
        <taxon>Pseudomonadati</taxon>
        <taxon>Pseudomonadota</taxon>
        <taxon>Gammaproteobacteria</taxon>
        <taxon>Alteromonadales</taxon>
        <taxon>Ferrimonadaceae</taxon>
        <taxon>Ferrimonas</taxon>
    </lineage>
</organism>
<evidence type="ECO:0000259" key="19">
    <source>
        <dbReference type="PROSITE" id="PS51462"/>
    </source>
</evidence>
<keyword evidence="21" id="KW-1185">Reference proteome</keyword>
<dbReference type="PROSITE" id="PS51462">
    <property type="entry name" value="NUDIX"/>
    <property type="match status" value="1"/>
</dbReference>
<keyword evidence="4" id="KW-0235">DNA replication</keyword>
<evidence type="ECO:0000256" key="3">
    <source>
        <dbReference type="ARBA" id="ARBA00022457"/>
    </source>
</evidence>
<accession>A0A1G8KGL2</accession>
<comment type="catalytic activity">
    <reaction evidence="11">
        <text>8-oxo-GTP + H2O = 8-oxo-GMP + diphosphate + H(+)</text>
        <dbReference type="Rhea" id="RHEA:67616"/>
        <dbReference type="ChEBI" id="CHEBI:15377"/>
        <dbReference type="ChEBI" id="CHEBI:15378"/>
        <dbReference type="ChEBI" id="CHEBI:33019"/>
        <dbReference type="ChEBI" id="CHEBI:143553"/>
        <dbReference type="ChEBI" id="CHEBI:145694"/>
    </reaction>
</comment>
<feature type="binding site" evidence="17">
    <location>
        <position position="119"/>
    </location>
    <ligand>
        <name>8-oxo-dGTP</name>
        <dbReference type="ChEBI" id="CHEBI:77896"/>
    </ligand>
</feature>
<dbReference type="PANTHER" id="PTHR47707:SF1">
    <property type="entry name" value="NUDIX HYDROLASE FAMILY PROTEIN"/>
    <property type="match status" value="1"/>
</dbReference>